<organism evidence="1 2">
    <name type="scientific">Vaccinium darrowii</name>
    <dbReference type="NCBI Taxonomy" id="229202"/>
    <lineage>
        <taxon>Eukaryota</taxon>
        <taxon>Viridiplantae</taxon>
        <taxon>Streptophyta</taxon>
        <taxon>Embryophyta</taxon>
        <taxon>Tracheophyta</taxon>
        <taxon>Spermatophyta</taxon>
        <taxon>Magnoliopsida</taxon>
        <taxon>eudicotyledons</taxon>
        <taxon>Gunneridae</taxon>
        <taxon>Pentapetalae</taxon>
        <taxon>asterids</taxon>
        <taxon>Ericales</taxon>
        <taxon>Ericaceae</taxon>
        <taxon>Vaccinioideae</taxon>
        <taxon>Vaccinieae</taxon>
        <taxon>Vaccinium</taxon>
    </lineage>
</organism>
<sequence>MPKPLQKSLQDYISQIKKRKTYSRKFRVPSRILSSSTKRKILRACKHPKTRSTVAVADSAATLADVDRFLFENFKSLYLKDDDEDDKKNKFQECVRDLSSSDEEKNGGILLESPWFTATPQNLRGSHRFFVGSTSSGSLLTKSSATASNDKGPSSASAAGPKMGADDFITILKYSPSPYNDFRKSMGEITEARLNDRGRVDWEFMQELLFCFLDLNEKKSYKYILSAFVDLIVVLRENSGKAPNSLHHSAVRQRLSSQIGSNVKVRYLLPLFVAKQNFCTIMSVVGFDLGNESCVVAVARQRGIDVVLNDESKRETPAIVCFGEKQRFLGTAGAASSMMNPKNTISQIKRLIGRLFLDPELQRDIKSLPFTVTEGPDGYPLIHAWYLGESRTFTPTQLLAMVLSDMKSIAEKNLNAAVVDCCIGIPVYFTDLQRRAVLDAATIAGLHPLRLLHETTATALAYGIYKTDLPENDQLNVAFVDIGHASMQVCIAGFKKSQLRILAHSFDRSLGGRDFDEALFQYFAVKFKEEYKIDVYQNARACLRLRAACEKLKKVLSANPEAPLNIECLMEEKDVRGFIKREDFEKISIPILERVRKPLEKALLEAGLTVENIHSVEVVGSGSRVPAIIRILTEFFGKEPRRTMNASECVAKGCALECAILSPTFKVREFQVNESFPFPIALSWKGAAPDAQNGVADNQESTNQQSTVVFPKGNSIPSIKALTFFRSGTFTVDVQYADVSELQAPAKISSYTIGPFQSTKSDRAKVKVKVRLNLHGIVSIDSATLLEEEEVEVPVVKGPAKEANKMDTDEASTDASPTEGDANMQDAKDGTDVPGAENGAPSPGDKHVQMDTDAKAEAPKKKVKKTIIPVVEHIHGGMCPADVQKAMEKEFEMALQDRVMEETKDKKNAVEAYVYDMRNKLQGKYQEFVTDSEREGFAAKLQEVEDWLYEDGEDETKGVYIAKLEELKKQGDPIEERYKEFTDRGPAIDQLAYCVNSYRDAVVSNDSKFDHIDLEEKQKVLNECVEAEAWLREKKQHQDSLPKYATPALLSADVRRKAEALDRVARPIMTKPKPAKPAPPETPSQAPPQGGGNGTTNTNPNENAGAASSEASPVDEEPMDTEKPDTA</sequence>
<dbReference type="Proteomes" id="UP000828048">
    <property type="component" value="Chromosome 3"/>
</dbReference>
<protein>
    <submittedName>
        <fullName evidence="1">Uncharacterized protein</fullName>
    </submittedName>
</protein>
<evidence type="ECO:0000313" key="2">
    <source>
        <dbReference type="Proteomes" id="UP000828048"/>
    </source>
</evidence>
<comment type="caution">
    <text evidence="1">The sequence shown here is derived from an EMBL/GenBank/DDBJ whole genome shotgun (WGS) entry which is preliminary data.</text>
</comment>
<accession>A0ACB7Z0A7</accession>
<dbReference type="EMBL" id="CM037153">
    <property type="protein sequence ID" value="KAH7859018.1"/>
    <property type="molecule type" value="Genomic_DNA"/>
</dbReference>
<reference evidence="1 2" key="1">
    <citation type="journal article" date="2021" name="Hortic Res">
        <title>High-quality reference genome and annotation aids understanding of berry development for evergreen blueberry (Vaccinium darrowii).</title>
        <authorList>
            <person name="Yu J."/>
            <person name="Hulse-Kemp A.M."/>
            <person name="Babiker E."/>
            <person name="Staton M."/>
        </authorList>
    </citation>
    <scope>NUCLEOTIDE SEQUENCE [LARGE SCALE GENOMIC DNA]</scope>
    <source>
        <strain evidence="2">cv. NJ 8807/NJ 8810</strain>
        <tissue evidence="1">Young leaf</tissue>
    </source>
</reference>
<evidence type="ECO:0000313" key="1">
    <source>
        <dbReference type="EMBL" id="KAH7859018.1"/>
    </source>
</evidence>
<name>A0ACB7Z0A7_9ERIC</name>
<gene>
    <name evidence="1" type="ORF">Vadar_030457</name>
</gene>
<keyword evidence="2" id="KW-1185">Reference proteome</keyword>
<proteinExistence type="predicted"/>